<keyword evidence="2" id="KW-1185">Reference proteome</keyword>
<evidence type="ECO:0000313" key="1">
    <source>
        <dbReference type="EMBL" id="GIJ63796.1"/>
    </source>
</evidence>
<sequence>MLPDLADAVAAAYPVAYALLEYAAPDRTLFHVEHLVAMARIPALADRREELATLVQARARRDPGPRASWVHCLGLLGVDLRDLLTDADPAARLRAALTHQNDPRARDQILAALGAFRDPYSAHRPLTHAQRALLRALVANEQLWDPTNGSCANVFTRAGLPHHREACRHES</sequence>
<comment type="caution">
    <text evidence="1">The sequence shown here is derived from an EMBL/GenBank/DDBJ whole genome shotgun (WGS) entry which is preliminary data.</text>
</comment>
<dbReference type="RefSeq" id="WP_204011062.1">
    <property type="nucleotide sequence ID" value="NZ_BOPG01000102.1"/>
</dbReference>
<dbReference type="AlphaFoldDB" id="A0A8J3ZH95"/>
<gene>
    <name evidence="1" type="ORF">Vau01_113120</name>
</gene>
<evidence type="ECO:0000313" key="2">
    <source>
        <dbReference type="Proteomes" id="UP000612585"/>
    </source>
</evidence>
<dbReference type="EMBL" id="BOPG01000102">
    <property type="protein sequence ID" value="GIJ63796.1"/>
    <property type="molecule type" value="Genomic_DNA"/>
</dbReference>
<proteinExistence type="predicted"/>
<reference evidence="1" key="1">
    <citation type="submission" date="2021-01" db="EMBL/GenBank/DDBJ databases">
        <title>Whole genome shotgun sequence of Virgisporangium aurantiacum NBRC 16421.</title>
        <authorList>
            <person name="Komaki H."/>
            <person name="Tamura T."/>
        </authorList>
    </citation>
    <scope>NUCLEOTIDE SEQUENCE</scope>
    <source>
        <strain evidence="1">NBRC 16421</strain>
    </source>
</reference>
<accession>A0A8J3ZH95</accession>
<protein>
    <submittedName>
        <fullName evidence="1">Uncharacterized protein</fullName>
    </submittedName>
</protein>
<dbReference type="Proteomes" id="UP000612585">
    <property type="component" value="Unassembled WGS sequence"/>
</dbReference>
<name>A0A8J3ZH95_9ACTN</name>
<organism evidence="1 2">
    <name type="scientific">Virgisporangium aurantiacum</name>
    <dbReference type="NCBI Taxonomy" id="175570"/>
    <lineage>
        <taxon>Bacteria</taxon>
        <taxon>Bacillati</taxon>
        <taxon>Actinomycetota</taxon>
        <taxon>Actinomycetes</taxon>
        <taxon>Micromonosporales</taxon>
        <taxon>Micromonosporaceae</taxon>
        <taxon>Virgisporangium</taxon>
    </lineage>
</organism>